<dbReference type="Proteomes" id="UP001595973">
    <property type="component" value="Unassembled WGS sequence"/>
</dbReference>
<dbReference type="SUPFAM" id="SSF52980">
    <property type="entry name" value="Restriction endonuclease-like"/>
    <property type="match status" value="1"/>
</dbReference>
<reference evidence="2" key="1">
    <citation type="journal article" date="2019" name="Int. J. Syst. Evol. Microbiol.">
        <title>The Global Catalogue of Microorganisms (GCM) 10K type strain sequencing project: providing services to taxonomists for standard genome sequencing and annotation.</title>
        <authorList>
            <consortium name="The Broad Institute Genomics Platform"/>
            <consortium name="The Broad Institute Genome Sequencing Center for Infectious Disease"/>
            <person name="Wu L."/>
            <person name="Ma J."/>
        </authorList>
    </citation>
    <scope>NUCLEOTIDE SEQUENCE [LARGE SCALE GENOMIC DNA]</scope>
    <source>
        <strain evidence="2">CGMCC 4.7283</strain>
    </source>
</reference>
<evidence type="ECO:0000313" key="2">
    <source>
        <dbReference type="Proteomes" id="UP001595973"/>
    </source>
</evidence>
<comment type="caution">
    <text evidence="1">The sequence shown here is derived from an EMBL/GenBank/DDBJ whole genome shotgun (WGS) entry which is preliminary data.</text>
</comment>
<keyword evidence="2" id="KW-1185">Reference proteome</keyword>
<dbReference type="InterPro" id="IPR011335">
    <property type="entry name" value="Restrct_endonuc-II-like"/>
</dbReference>
<organism evidence="1 2">
    <name type="scientific">Seohaeicola nanhaiensis</name>
    <dbReference type="NCBI Taxonomy" id="1387282"/>
    <lineage>
        <taxon>Bacteria</taxon>
        <taxon>Pseudomonadati</taxon>
        <taxon>Pseudomonadota</taxon>
        <taxon>Alphaproteobacteria</taxon>
        <taxon>Rhodobacterales</taxon>
        <taxon>Roseobacteraceae</taxon>
        <taxon>Seohaeicola</taxon>
    </lineage>
</organism>
<protein>
    <recommendedName>
        <fullName evidence="3">Holliday junction resolvase</fullName>
    </recommendedName>
</protein>
<dbReference type="Gene3D" id="3.40.1350.10">
    <property type="match status" value="1"/>
</dbReference>
<dbReference type="InterPro" id="IPR011856">
    <property type="entry name" value="tRNA_endonuc-like_dom_sf"/>
</dbReference>
<evidence type="ECO:0000313" key="1">
    <source>
        <dbReference type="EMBL" id="MFC4671969.1"/>
    </source>
</evidence>
<gene>
    <name evidence="1" type="ORF">ACFO5X_25700</name>
</gene>
<accession>A0ABV9KQA1</accession>
<evidence type="ECO:0008006" key="3">
    <source>
        <dbReference type="Google" id="ProtNLM"/>
    </source>
</evidence>
<name>A0ABV9KQA1_9RHOB</name>
<dbReference type="RefSeq" id="WP_380723067.1">
    <property type="nucleotide sequence ID" value="NZ_JBHSGI010000034.1"/>
</dbReference>
<proteinExistence type="predicted"/>
<sequence>MPRSFKTQLAGQIGEGLVVAELGRRGIVATSFTGNVPDIDILAYRDGRTIALQVKALRSGSVSFDARRFMQIDFDGDRQIVTEQAAKQGEGLIYVFVGIGDVLGYDEFYLIQDHQLRELIHDGHISWLAKHGGIRPRNPQSTHIGLSLAKLEAYRDNWALVENALTEPQT</sequence>
<dbReference type="EMBL" id="JBHSGI010000034">
    <property type="protein sequence ID" value="MFC4671969.1"/>
    <property type="molecule type" value="Genomic_DNA"/>
</dbReference>